<gene>
    <name evidence="3" type="primary">smpB</name>
    <name evidence="4" type="ORF">B1R32_101204</name>
</gene>
<dbReference type="Proteomes" id="UP000237684">
    <property type="component" value="Unassembled WGS sequence"/>
</dbReference>
<dbReference type="SUPFAM" id="SSF74982">
    <property type="entry name" value="Small protein B (SmpB)"/>
    <property type="match status" value="1"/>
</dbReference>
<evidence type="ECO:0000313" key="4">
    <source>
        <dbReference type="EMBL" id="PQV65462.1"/>
    </source>
</evidence>
<evidence type="ECO:0000256" key="1">
    <source>
        <dbReference type="ARBA" id="ARBA00022490"/>
    </source>
</evidence>
<dbReference type="InParanoid" id="A0A2S8SXD1"/>
<keyword evidence="1 3" id="KW-0963">Cytoplasm</keyword>
<name>A0A2S8SXD1_9BACT</name>
<keyword evidence="2 3" id="KW-0694">RNA-binding</keyword>
<sequence>MAEKKKKLLGDETIAQNRRARHDYEISDSMEAGLVLTGTEVKSLREGGAQIAESYASVESGTRKVPEVWVVGLYIPPYKAGTYNNVDSRRKRKLLLHRGQINKLIGQTAQKGYTLVPLKLYFTRGKAKLEIGVAKGRQKHDKRRAIADREVKRDIERETR</sequence>
<dbReference type="GO" id="GO:0070930">
    <property type="term" value="P:trans-translation-dependent protein tagging"/>
    <property type="evidence" value="ECO:0007669"/>
    <property type="project" value="TreeGrafter"/>
</dbReference>
<reference evidence="4 5" key="1">
    <citation type="journal article" date="2018" name="Syst. Appl. Microbiol.">
        <title>Abditibacterium utsteinense sp. nov., the first cultivated member of candidate phylum FBP, isolated from ice-free Antarctic soil samples.</title>
        <authorList>
            <person name="Tahon G."/>
            <person name="Tytgat B."/>
            <person name="Lebbe L."/>
            <person name="Carlier A."/>
            <person name="Willems A."/>
        </authorList>
    </citation>
    <scope>NUCLEOTIDE SEQUENCE [LARGE SCALE GENOMIC DNA]</scope>
    <source>
        <strain evidence="4 5">LMG 29911</strain>
    </source>
</reference>
<comment type="function">
    <text evidence="3">Required for rescue of stalled ribosomes mediated by trans-translation. Binds to transfer-messenger RNA (tmRNA), required for stable association of tmRNA with ribosomes. tmRNA and SmpB together mimic tRNA shape, replacing the anticodon stem-loop with SmpB. tmRNA is encoded by the ssrA gene; the 2 termini fold to resemble tRNA(Ala) and it encodes a 'tag peptide', a short internal open reading frame. During trans-translation Ala-aminoacylated tmRNA acts like a tRNA, entering the A-site of stalled ribosomes, displacing the stalled mRNA. The ribosome then switches to translate the ORF on the tmRNA; the nascent peptide is terminated with the 'tag peptide' encoded by the tmRNA and targeted for degradation. The ribosome is freed to recommence translation, which seems to be the essential function of trans-translation.</text>
</comment>
<evidence type="ECO:0000313" key="5">
    <source>
        <dbReference type="Proteomes" id="UP000237684"/>
    </source>
</evidence>
<dbReference type="EMBL" id="NIGF01000001">
    <property type="protein sequence ID" value="PQV65462.1"/>
    <property type="molecule type" value="Genomic_DNA"/>
</dbReference>
<evidence type="ECO:0000256" key="3">
    <source>
        <dbReference type="HAMAP-Rule" id="MF_00023"/>
    </source>
</evidence>
<dbReference type="FunCoup" id="A0A2S8SXD1">
    <property type="interactions" value="317"/>
</dbReference>
<dbReference type="CDD" id="cd09294">
    <property type="entry name" value="SmpB"/>
    <property type="match status" value="1"/>
</dbReference>
<dbReference type="InterPro" id="IPR023620">
    <property type="entry name" value="SmpB"/>
</dbReference>
<dbReference type="PANTHER" id="PTHR30308">
    <property type="entry name" value="TMRNA-BINDING COMPONENT OF TRANS-TRANSLATION TAGGING COMPLEX"/>
    <property type="match status" value="1"/>
</dbReference>
<comment type="caution">
    <text evidence="4">The sequence shown here is derived from an EMBL/GenBank/DDBJ whole genome shotgun (WGS) entry which is preliminary data.</text>
</comment>
<organism evidence="4 5">
    <name type="scientific">Abditibacterium utsteinense</name>
    <dbReference type="NCBI Taxonomy" id="1960156"/>
    <lineage>
        <taxon>Bacteria</taxon>
        <taxon>Pseudomonadati</taxon>
        <taxon>Abditibacteriota</taxon>
        <taxon>Abditibacteriia</taxon>
        <taxon>Abditibacteriales</taxon>
        <taxon>Abditibacteriaceae</taxon>
        <taxon>Abditibacterium</taxon>
    </lineage>
</organism>
<dbReference type="NCBIfam" id="TIGR00086">
    <property type="entry name" value="smpB"/>
    <property type="match status" value="1"/>
</dbReference>
<dbReference type="GO" id="GO:0070929">
    <property type="term" value="P:trans-translation"/>
    <property type="evidence" value="ECO:0007669"/>
    <property type="project" value="UniProtKB-UniRule"/>
</dbReference>
<evidence type="ECO:0000256" key="2">
    <source>
        <dbReference type="ARBA" id="ARBA00022884"/>
    </source>
</evidence>
<dbReference type="HAMAP" id="MF_00023">
    <property type="entry name" value="SmpB"/>
    <property type="match status" value="1"/>
</dbReference>
<comment type="similarity">
    <text evidence="3">Belongs to the SmpB family.</text>
</comment>
<dbReference type="GO" id="GO:0005829">
    <property type="term" value="C:cytosol"/>
    <property type="evidence" value="ECO:0007669"/>
    <property type="project" value="TreeGrafter"/>
</dbReference>
<dbReference type="NCBIfam" id="NF003843">
    <property type="entry name" value="PRK05422.1"/>
    <property type="match status" value="1"/>
</dbReference>
<accession>A0A2S8SXD1</accession>
<comment type="subcellular location">
    <subcellularLocation>
        <location evidence="3">Cytoplasm</location>
    </subcellularLocation>
    <text evidence="3">The tmRNA-SmpB complex associates with stalled 70S ribosomes.</text>
</comment>
<protein>
    <recommendedName>
        <fullName evidence="3">SsrA-binding protein</fullName>
    </recommendedName>
    <alternativeName>
        <fullName evidence="3">Small protein B</fullName>
    </alternativeName>
</protein>
<dbReference type="RefSeq" id="WP_105482197.1">
    <property type="nucleotide sequence ID" value="NZ_NIGF01000001.1"/>
</dbReference>
<dbReference type="InterPro" id="IPR000037">
    <property type="entry name" value="SsrA-bd_prot"/>
</dbReference>
<keyword evidence="5" id="KW-1185">Reference proteome</keyword>
<dbReference type="AlphaFoldDB" id="A0A2S8SXD1"/>
<dbReference type="GO" id="GO:0003723">
    <property type="term" value="F:RNA binding"/>
    <property type="evidence" value="ECO:0007669"/>
    <property type="project" value="UniProtKB-UniRule"/>
</dbReference>
<dbReference type="InterPro" id="IPR020081">
    <property type="entry name" value="SsrA-bd_prot_CS"/>
</dbReference>
<dbReference type="PROSITE" id="PS01317">
    <property type="entry name" value="SSRP"/>
    <property type="match status" value="1"/>
</dbReference>
<dbReference type="PANTHER" id="PTHR30308:SF2">
    <property type="entry name" value="SSRA-BINDING PROTEIN"/>
    <property type="match status" value="1"/>
</dbReference>
<dbReference type="OrthoDB" id="9805462at2"/>
<dbReference type="Gene3D" id="2.40.280.10">
    <property type="match status" value="1"/>
</dbReference>
<dbReference type="Pfam" id="PF01668">
    <property type="entry name" value="SmpB"/>
    <property type="match status" value="1"/>
</dbReference>
<proteinExistence type="inferred from homology"/>